<protein>
    <submittedName>
        <fullName evidence="3">Transposase</fullName>
    </submittedName>
</protein>
<dbReference type="PANTHER" id="PTHR35604:SF2">
    <property type="entry name" value="TRANSPOSASE INSH FOR INSERTION SEQUENCE ELEMENT IS5A-RELATED"/>
    <property type="match status" value="1"/>
</dbReference>
<evidence type="ECO:0000256" key="1">
    <source>
        <dbReference type="SAM" id="MobiDB-lite"/>
    </source>
</evidence>
<evidence type="ECO:0000313" key="3">
    <source>
        <dbReference type="EMBL" id="SPS06660.1"/>
    </source>
</evidence>
<feature type="domain" description="Transposase IS4-like" evidence="2">
    <location>
        <begin position="10"/>
        <end position="78"/>
    </location>
</feature>
<dbReference type="EMBL" id="LS423452">
    <property type="protein sequence ID" value="SPS06660.1"/>
    <property type="molecule type" value="Genomic_DNA"/>
</dbReference>
<dbReference type="GO" id="GO:0003677">
    <property type="term" value="F:DNA binding"/>
    <property type="evidence" value="ECO:0007669"/>
    <property type="project" value="InterPro"/>
</dbReference>
<gene>
    <name evidence="3" type="ORF">NITFAB_2253</name>
</gene>
<dbReference type="GO" id="GO:0004803">
    <property type="term" value="F:transposase activity"/>
    <property type="evidence" value="ECO:0007669"/>
    <property type="project" value="InterPro"/>
</dbReference>
<feature type="region of interest" description="Disordered" evidence="1">
    <location>
        <begin position="1"/>
        <end position="35"/>
    </location>
</feature>
<dbReference type="GO" id="GO:0006313">
    <property type="term" value="P:DNA transposition"/>
    <property type="evidence" value="ECO:0007669"/>
    <property type="project" value="InterPro"/>
</dbReference>
<dbReference type="Pfam" id="PF01609">
    <property type="entry name" value="DDE_Tnp_1"/>
    <property type="match status" value="1"/>
</dbReference>
<reference evidence="3" key="1">
    <citation type="submission" date="2018-05" db="EMBL/GenBank/DDBJ databases">
        <authorList>
            <person name="Lanie J.A."/>
            <person name="Ng W.-L."/>
            <person name="Kazmierczak K.M."/>
            <person name="Andrzejewski T.M."/>
            <person name="Davidsen T.M."/>
            <person name="Wayne K.J."/>
            <person name="Tettelin H."/>
            <person name="Glass J.I."/>
            <person name="Rusch D."/>
            <person name="Podicherti R."/>
            <person name="Tsui H.-C.T."/>
            <person name="Winkler M.E."/>
        </authorList>
    </citation>
    <scope>NUCLEOTIDE SEQUENCE</scope>
    <source>
        <strain evidence="3">KNB</strain>
    </source>
</reference>
<accession>A0A2X0QY83</accession>
<dbReference type="AlphaFoldDB" id="A0A2X0QY83"/>
<dbReference type="PANTHER" id="PTHR35604">
    <property type="entry name" value="TRANSPOSASE INSH FOR INSERTION SEQUENCE ELEMENT IS5A-RELATED"/>
    <property type="match status" value="1"/>
</dbReference>
<proteinExistence type="predicted"/>
<sequence>MLAEYAPQAQDFTHARAYRNAPLTEEDKRKNRTKSKVRARVEHVFRVLKCQFGLTRVRYRGLKKNANHLFAAFALVNIVLMKRRLLRISQA</sequence>
<name>A0A2X0QY83_9PROT</name>
<evidence type="ECO:0000259" key="2">
    <source>
        <dbReference type="Pfam" id="PF01609"/>
    </source>
</evidence>
<organism evidence="3">
    <name type="scientific">Candidatus Nitrotoga fabula</name>
    <dbReference type="NCBI Taxonomy" id="2182327"/>
    <lineage>
        <taxon>Bacteria</taxon>
        <taxon>Pseudomonadati</taxon>
        <taxon>Pseudomonadota</taxon>
        <taxon>Betaproteobacteria</taxon>
        <taxon>Nitrosomonadales</taxon>
        <taxon>Gallionellaceae</taxon>
        <taxon>Candidatus Nitrotoga</taxon>
    </lineage>
</organism>
<dbReference type="InterPro" id="IPR002559">
    <property type="entry name" value="Transposase_11"/>
</dbReference>